<dbReference type="PROSITE" id="PS51318">
    <property type="entry name" value="TAT"/>
    <property type="match status" value="1"/>
</dbReference>
<gene>
    <name evidence="2" type="ORF">RB636_22870</name>
</gene>
<evidence type="ECO:0000313" key="3">
    <source>
        <dbReference type="Proteomes" id="UP001348265"/>
    </source>
</evidence>
<name>A0ABU7WWX7_9ACTN</name>
<evidence type="ECO:0000313" key="2">
    <source>
        <dbReference type="EMBL" id="MEF3116025.1"/>
    </source>
</evidence>
<keyword evidence="1" id="KW-0732">Signal</keyword>
<keyword evidence="3" id="KW-1185">Reference proteome</keyword>
<feature type="signal peptide" evidence="1">
    <location>
        <begin position="1"/>
        <end position="27"/>
    </location>
</feature>
<dbReference type="InterPro" id="IPR015943">
    <property type="entry name" value="WD40/YVTN_repeat-like_dom_sf"/>
</dbReference>
<dbReference type="Gene3D" id="2.130.10.10">
    <property type="entry name" value="YVTN repeat-like/Quinoprotein amine dehydrogenase"/>
    <property type="match status" value="1"/>
</dbReference>
<protein>
    <submittedName>
        <fullName evidence="2">Superoxide dismutase</fullName>
    </submittedName>
</protein>
<reference evidence="2 3" key="1">
    <citation type="submission" date="2023-08" db="EMBL/GenBank/DDBJ databases">
        <authorList>
            <person name="Sharma P."/>
            <person name="Verma V."/>
            <person name="Mohan M.K."/>
            <person name="Dubey A.K."/>
        </authorList>
    </citation>
    <scope>NUCLEOTIDE SEQUENCE [LARGE SCALE GENOMIC DNA]</scope>
    <source>
        <strain evidence="2 3">ADP4</strain>
    </source>
</reference>
<comment type="caution">
    <text evidence="2">The sequence shown here is derived from an EMBL/GenBank/DDBJ whole genome shotgun (WGS) entry which is preliminary data.</text>
</comment>
<dbReference type="SUPFAM" id="SSF63829">
    <property type="entry name" value="Calcium-dependent phosphotriesterase"/>
    <property type="match status" value="1"/>
</dbReference>
<dbReference type="RefSeq" id="WP_031010715.1">
    <property type="nucleotide sequence ID" value="NZ_JAVFKM010000012.1"/>
</dbReference>
<proteinExistence type="predicted"/>
<dbReference type="InterPro" id="IPR006311">
    <property type="entry name" value="TAT_signal"/>
</dbReference>
<organism evidence="2 3">
    <name type="scientific">Streptomyces chrestomyceticus</name>
    <dbReference type="NCBI Taxonomy" id="68185"/>
    <lineage>
        <taxon>Bacteria</taxon>
        <taxon>Bacillati</taxon>
        <taxon>Actinomycetota</taxon>
        <taxon>Actinomycetes</taxon>
        <taxon>Kitasatosporales</taxon>
        <taxon>Streptomycetaceae</taxon>
        <taxon>Streptomyces</taxon>
    </lineage>
</organism>
<sequence>MTRSLSRRRLLATAAALGAGAALGPLAAPARAGGRWPTTIPLPDGFRPEGIAIGPGPYAYFGSLADASVYRAELATGRGRLITGSLGTGRQAVGMKTDARGRLFVAGGPGALRVIDTRDGAVLASYRAGDGQNFVNDVILTRDAAYFTDSFRPELHVLPLGKNGELPGPDGLRTLPLTGEWVQGGDFTANGIEHTPDGTALLVVNDYAGALFRVDRRTGHARKVTHTGPRLVNGDGLLLLDQDLYVVQQAQNAVDVLRLNRVGSYGRAIARITDPRFRIPTTAAAWGDRIYLPNARFDVDPPLPTTTYTAVAVDRV</sequence>
<dbReference type="Proteomes" id="UP001348265">
    <property type="component" value="Unassembled WGS sequence"/>
</dbReference>
<dbReference type="EMBL" id="JAVFKM010000012">
    <property type="protein sequence ID" value="MEF3116025.1"/>
    <property type="molecule type" value="Genomic_DNA"/>
</dbReference>
<accession>A0ABU7WWX7</accession>
<feature type="chain" id="PRO_5045412762" evidence="1">
    <location>
        <begin position="28"/>
        <end position="316"/>
    </location>
</feature>
<evidence type="ECO:0000256" key="1">
    <source>
        <dbReference type="SAM" id="SignalP"/>
    </source>
</evidence>